<name>A0A8J6EIX1_ELECQ</name>
<dbReference type="EMBL" id="WNTK01000343">
    <property type="protein sequence ID" value="KAG9470177.1"/>
    <property type="molecule type" value="Genomic_DNA"/>
</dbReference>
<keyword evidence="2" id="KW-1185">Reference proteome</keyword>
<dbReference type="Proteomes" id="UP000770717">
    <property type="component" value="Unassembled WGS sequence"/>
</dbReference>
<protein>
    <submittedName>
        <fullName evidence="1">Uncharacterized protein</fullName>
    </submittedName>
</protein>
<evidence type="ECO:0000313" key="2">
    <source>
        <dbReference type="Proteomes" id="UP000770717"/>
    </source>
</evidence>
<comment type="caution">
    <text evidence="1">The sequence shown here is derived from an EMBL/GenBank/DDBJ whole genome shotgun (WGS) entry which is preliminary data.</text>
</comment>
<gene>
    <name evidence="1" type="ORF">GDO78_018713</name>
</gene>
<dbReference type="AlphaFoldDB" id="A0A8J6EIX1"/>
<sequence>MDGCISIGTLHPSASVWPDGAFASPDVDYISHNAAWQEYPDLASLTLERWHGDNWDSILENVGHVRLDEVHIYGMYATMAYKFRGRHIFKCETKVNCWSSCC</sequence>
<organism evidence="1 2">
    <name type="scientific">Eleutherodactylus coqui</name>
    <name type="common">Puerto Rican coqui</name>
    <dbReference type="NCBI Taxonomy" id="57060"/>
    <lineage>
        <taxon>Eukaryota</taxon>
        <taxon>Metazoa</taxon>
        <taxon>Chordata</taxon>
        <taxon>Craniata</taxon>
        <taxon>Vertebrata</taxon>
        <taxon>Euteleostomi</taxon>
        <taxon>Amphibia</taxon>
        <taxon>Batrachia</taxon>
        <taxon>Anura</taxon>
        <taxon>Neobatrachia</taxon>
        <taxon>Hyloidea</taxon>
        <taxon>Eleutherodactylidae</taxon>
        <taxon>Eleutherodactylinae</taxon>
        <taxon>Eleutherodactylus</taxon>
        <taxon>Eleutherodactylus</taxon>
    </lineage>
</organism>
<accession>A0A8J6EIX1</accession>
<evidence type="ECO:0000313" key="1">
    <source>
        <dbReference type="EMBL" id="KAG9470177.1"/>
    </source>
</evidence>
<proteinExistence type="predicted"/>
<reference evidence="1" key="1">
    <citation type="thesis" date="2020" institute="ProQuest LLC" country="789 East Eisenhower Parkway, Ann Arbor, MI, USA">
        <title>Comparative Genomics and Chromosome Evolution.</title>
        <authorList>
            <person name="Mudd A.B."/>
        </authorList>
    </citation>
    <scope>NUCLEOTIDE SEQUENCE</scope>
    <source>
        <strain evidence="1">HN-11 Male</strain>
        <tissue evidence="1">Kidney and liver</tissue>
    </source>
</reference>